<dbReference type="EMBL" id="CYXY01000017">
    <property type="protein sequence ID" value="CUN10115.1"/>
    <property type="molecule type" value="Genomic_DNA"/>
</dbReference>
<evidence type="ECO:0000313" key="2">
    <source>
        <dbReference type="EMBL" id="CUN10115.1"/>
    </source>
</evidence>
<protein>
    <submittedName>
        <fullName evidence="3">DUF4428 domain-containing protein</fullName>
    </submittedName>
</protein>
<dbReference type="Pfam" id="PF14471">
    <property type="entry name" value="DUF4428"/>
    <property type="match status" value="1"/>
</dbReference>
<evidence type="ECO:0000313" key="5">
    <source>
        <dbReference type="Proteomes" id="UP001644750"/>
    </source>
</evidence>
<reference evidence="3 5" key="2">
    <citation type="journal article" date="2020" name="Cell Host Microbe">
        <title>Functional and Genomic Variation between Human-Derived Isolates of Lachnospiraceae Reveals Inter- and Intra-Species Diversity.</title>
        <authorList>
            <person name="Sorbara M.T."/>
            <person name="Littmann E.R."/>
            <person name="Fontana E."/>
            <person name="Moody T.U."/>
            <person name="Kohout C.E."/>
            <person name="Gjonbalaj M."/>
            <person name="Eaton V."/>
            <person name="Seok R."/>
            <person name="Leiner I.M."/>
            <person name="Pamer E.G."/>
        </authorList>
    </citation>
    <scope>NUCLEOTIDE SEQUENCE [LARGE SCALE GENOMIC DNA]</scope>
    <source>
        <strain evidence="3 5">MSK.14.57</strain>
    </source>
</reference>
<accession>A0A173U7L3</accession>
<dbReference type="RefSeq" id="WP_080786877.1">
    <property type="nucleotide sequence ID" value="NZ_CAXSPF010000001.1"/>
</dbReference>
<dbReference type="Proteomes" id="UP001644750">
    <property type="component" value="Unassembled WGS sequence"/>
</dbReference>
<dbReference type="EMBL" id="JAAITB010000039">
    <property type="protein sequence ID" value="NSJ80759.1"/>
    <property type="molecule type" value="Genomic_DNA"/>
</dbReference>
<keyword evidence="5" id="KW-1185">Reference proteome</keyword>
<organism evidence="2 4">
    <name type="scientific">Anaerostipes hadrus</name>
    <dbReference type="NCBI Taxonomy" id="649756"/>
    <lineage>
        <taxon>Bacteria</taxon>
        <taxon>Bacillati</taxon>
        <taxon>Bacillota</taxon>
        <taxon>Clostridia</taxon>
        <taxon>Lachnospirales</taxon>
        <taxon>Lachnospiraceae</taxon>
        <taxon>Anaerostipes</taxon>
    </lineage>
</organism>
<reference evidence="3" key="3">
    <citation type="submission" date="2020-02" db="EMBL/GenBank/DDBJ databases">
        <authorList>
            <person name="Littmann E."/>
            <person name="Sorbara M."/>
        </authorList>
    </citation>
    <scope>NUCLEOTIDE SEQUENCE</scope>
    <source>
        <strain evidence="3">MSK.14.57</strain>
    </source>
</reference>
<proteinExistence type="predicted"/>
<dbReference type="Proteomes" id="UP000095553">
    <property type="component" value="Unassembled WGS sequence"/>
</dbReference>
<name>A0A173U7L3_ANAHA</name>
<sequence length="196" mass="22774">MRTCDVCQKTLGVFNKFRYADGYICKECYKKASNHFAETIVKKNLSEIKALCEKYEETQTDEFKITGKIGNFLLIDEENQKICLPNNRMVKKEVALPEFYAIEDIEQCKIEVDPKQPIDELEHKAEKRQDGTVNYLKVKFWITGSKKLVEISLISNPARIKSYAFRQSLQFAKKIEQEIKRLTSYEETEGGSHEAI</sequence>
<reference evidence="2 4" key="1">
    <citation type="submission" date="2015-09" db="EMBL/GenBank/DDBJ databases">
        <authorList>
            <consortium name="Pathogen Informatics"/>
        </authorList>
    </citation>
    <scope>NUCLEOTIDE SEQUENCE [LARGE SCALE GENOMIC DNA]</scope>
    <source>
        <strain evidence="2 4">2789STDY5834959</strain>
    </source>
</reference>
<evidence type="ECO:0000313" key="3">
    <source>
        <dbReference type="EMBL" id="NSJ80759.1"/>
    </source>
</evidence>
<evidence type="ECO:0000313" key="4">
    <source>
        <dbReference type="Proteomes" id="UP000095553"/>
    </source>
</evidence>
<dbReference type="AlphaFoldDB" id="A0A173U7L3"/>
<feature type="domain" description="DUF4428" evidence="1">
    <location>
        <begin position="3"/>
        <end position="48"/>
    </location>
</feature>
<dbReference type="InterPro" id="IPR027872">
    <property type="entry name" value="DUF4428"/>
</dbReference>
<gene>
    <name evidence="2" type="ORF">ERS852571_02526</name>
    <name evidence="3" type="ORF">G5A72_14470</name>
</gene>
<evidence type="ECO:0000259" key="1">
    <source>
        <dbReference type="Pfam" id="PF14471"/>
    </source>
</evidence>